<dbReference type="Gene3D" id="1.20.1270.60">
    <property type="entry name" value="Arfaptin homology (AH) domain/BAR domain"/>
    <property type="match status" value="1"/>
</dbReference>
<dbReference type="PANTHER" id="PTHR31962:SF6">
    <property type="entry name" value="EISOSOME COMPONENT PIL1-DOMAIN-CONTAINING PROTEIN"/>
    <property type="match status" value="1"/>
</dbReference>
<dbReference type="GO" id="GO:0005886">
    <property type="term" value="C:plasma membrane"/>
    <property type="evidence" value="ECO:0007669"/>
    <property type="project" value="TreeGrafter"/>
</dbReference>
<feature type="region of interest" description="Disordered" evidence="2">
    <location>
        <begin position="243"/>
        <end position="375"/>
    </location>
</feature>
<dbReference type="InterPro" id="IPR027267">
    <property type="entry name" value="AH/BAR_dom_sf"/>
</dbReference>
<feature type="compositionally biased region" description="Polar residues" evidence="2">
    <location>
        <begin position="428"/>
        <end position="437"/>
    </location>
</feature>
<feature type="compositionally biased region" description="Polar residues" evidence="2">
    <location>
        <begin position="258"/>
        <end position="270"/>
    </location>
</feature>
<feature type="compositionally biased region" description="Polar residues" evidence="2">
    <location>
        <begin position="311"/>
        <end position="375"/>
    </location>
</feature>
<proteinExistence type="predicted"/>
<keyword evidence="1" id="KW-0175">Coiled coil</keyword>
<sequence length="1058" mass="113464">MFKTAATKIAHNSTLPSLGGNQDLRPLQDLITAEKAVLISLQKLSVDYSKASEALRTWGLNEGDDLGDILSASTTVMNHFSSALSQYASHGHVMRDQLKAIRTREEALEDLRRRRRSVVKNAEAADKKLSKMGPEHKNLGMQTELLNRLRDEIRTMDSDIMTEEAALGDFKRSATRQWMGLKFGGLLECCEKGTVVAEFGKMLIAEISEDITQPGLPRAAYYGHSKTENYVAEAHRCVNEIQLSTVPSDGPRDRRANAQPQTPQQISYQPGQPDPYTPGSAPFTPIDSKPQPPPPPPSNDFYSQRPYEAPTSPQGPSGPSFAGQQPWTGPQPPYQQNEPSYSQPPSQYAEQQPQQSMDDFGMNTRSAGLTDMSNTAGGRFATFPVKMRAGAGPATSPSVTLPDSSLRLSGHESEDTSFSASIAEALDTATNATNRAPSSRWGGSAFAGNETRSVDARSPPPQIPWTAPSATEAVPLQHPHETLSSPPPPVSTSPLTLPPGAAPPDFSKSWVGGERDGSVQAPSHASVISNLTAKEDALLAYMTSAMEDDEPHSAGLHPSSLEEQQRISRHVRFGETEDVDEEMEKRESLEKERAAAAHPPAQSPPKLDLPVDQEEDYKIDLSTPVGKKESEDPSVSDGKPKNHRVPPPTFEPEADEKALDAAAARQISLELEGLPSSPPSTVEPDQSSPVEPLNVNRSSTAPLNVDRGRLPSTSNAYSDRHNVPVSVAPLQPQAMSYAQRNVSPHPYAEINTNAPAPAPHATQQYSPTNQGYNQPYQGPSPYGPAQNVSPAQAYAQSYQSSHLPKTPDSQVPTSTIPPRFQALNLGMETQIPPRFQRAHSPGSPIGSQLPHRFQTNSAAAQLTPGPISAEPQDMSRLTAMQQGSETPFRTPPEYPSRLGSSPSPFARSNPSLAPSGTSPGGARTISAAAFKRPRNASVERLGGGGGAGAQSDPFAKRTLPGSPYSARENTLQSTNLAERPPGAGLAAPPPGAARPKSEFEPEDEYDYISAYVNNSNPNSPQQTQFPTLAPGSGPAQSGPGGYNDGRFATNLEHEGSLR</sequence>
<evidence type="ECO:0000313" key="4">
    <source>
        <dbReference type="Proteomes" id="UP000567179"/>
    </source>
</evidence>
<keyword evidence="4" id="KW-1185">Reference proteome</keyword>
<accession>A0A8H5ASP9</accession>
<dbReference type="Proteomes" id="UP000567179">
    <property type="component" value="Unassembled WGS sequence"/>
</dbReference>
<feature type="coiled-coil region" evidence="1">
    <location>
        <begin position="94"/>
        <end position="166"/>
    </location>
</feature>
<dbReference type="GO" id="GO:0008289">
    <property type="term" value="F:lipid binding"/>
    <property type="evidence" value="ECO:0007669"/>
    <property type="project" value="TreeGrafter"/>
</dbReference>
<dbReference type="AlphaFoldDB" id="A0A8H5ASP9"/>
<feature type="compositionally biased region" description="Polar residues" evidence="2">
    <location>
        <begin position="898"/>
        <end position="917"/>
    </location>
</feature>
<feature type="region of interest" description="Disordered" evidence="2">
    <location>
        <begin position="879"/>
        <end position="1058"/>
    </location>
</feature>
<feature type="compositionally biased region" description="Low complexity" evidence="2">
    <location>
        <begin position="976"/>
        <end position="986"/>
    </location>
</feature>
<evidence type="ECO:0000256" key="1">
    <source>
        <dbReference type="SAM" id="Coils"/>
    </source>
</evidence>
<evidence type="ECO:0008006" key="5">
    <source>
        <dbReference type="Google" id="ProtNLM"/>
    </source>
</evidence>
<feature type="region of interest" description="Disordered" evidence="2">
    <location>
        <begin position="746"/>
        <end position="817"/>
    </location>
</feature>
<organism evidence="3 4">
    <name type="scientific">Psilocybe cf. subviscida</name>
    <dbReference type="NCBI Taxonomy" id="2480587"/>
    <lineage>
        <taxon>Eukaryota</taxon>
        <taxon>Fungi</taxon>
        <taxon>Dikarya</taxon>
        <taxon>Basidiomycota</taxon>
        <taxon>Agaricomycotina</taxon>
        <taxon>Agaricomycetes</taxon>
        <taxon>Agaricomycetidae</taxon>
        <taxon>Agaricales</taxon>
        <taxon>Agaricineae</taxon>
        <taxon>Strophariaceae</taxon>
        <taxon>Psilocybe</taxon>
    </lineage>
</organism>
<dbReference type="GO" id="GO:0036286">
    <property type="term" value="C:eisosome filament"/>
    <property type="evidence" value="ECO:0007669"/>
    <property type="project" value="TreeGrafter"/>
</dbReference>
<feature type="compositionally biased region" description="Polar residues" evidence="2">
    <location>
        <begin position="761"/>
        <end position="777"/>
    </location>
</feature>
<comment type="caution">
    <text evidence="3">The sequence shown here is derived from an EMBL/GenBank/DDBJ whole genome shotgun (WGS) entry which is preliminary data.</text>
</comment>
<feature type="compositionally biased region" description="Polar residues" evidence="2">
    <location>
        <begin position="786"/>
        <end position="816"/>
    </location>
</feature>
<dbReference type="GO" id="GO:0070941">
    <property type="term" value="P:eisosome assembly"/>
    <property type="evidence" value="ECO:0007669"/>
    <property type="project" value="TreeGrafter"/>
</dbReference>
<dbReference type="OrthoDB" id="5599269at2759"/>
<dbReference type="EMBL" id="JAACJJ010000058">
    <property type="protein sequence ID" value="KAF5310164.1"/>
    <property type="molecule type" value="Genomic_DNA"/>
</dbReference>
<dbReference type="Pfam" id="PF13805">
    <property type="entry name" value="Pil1"/>
    <property type="match status" value="1"/>
</dbReference>
<feature type="compositionally biased region" description="Pro residues" evidence="2">
    <location>
        <begin position="485"/>
        <end position="502"/>
    </location>
</feature>
<dbReference type="InterPro" id="IPR028245">
    <property type="entry name" value="PIL1/LSP1"/>
</dbReference>
<dbReference type="GO" id="GO:0006897">
    <property type="term" value="P:endocytosis"/>
    <property type="evidence" value="ECO:0007669"/>
    <property type="project" value="TreeGrafter"/>
</dbReference>
<evidence type="ECO:0000256" key="2">
    <source>
        <dbReference type="SAM" id="MobiDB-lite"/>
    </source>
</evidence>
<dbReference type="PANTHER" id="PTHR31962">
    <property type="entry name" value="SPHINGOLIPID LONG CHAIN BASE-RESPONSIVE PROTEIN PIL1"/>
    <property type="match status" value="1"/>
</dbReference>
<feature type="compositionally biased region" description="Polar residues" evidence="2">
    <location>
        <begin position="679"/>
        <end position="702"/>
    </location>
</feature>
<feature type="region of interest" description="Disordered" evidence="2">
    <location>
        <begin position="388"/>
        <end position="527"/>
    </location>
</feature>
<feature type="compositionally biased region" description="Polar residues" evidence="2">
    <location>
        <begin position="395"/>
        <end position="407"/>
    </location>
</feature>
<feature type="compositionally biased region" description="Low complexity" evidence="2">
    <location>
        <begin position="1013"/>
        <end position="1022"/>
    </location>
</feature>
<gene>
    <name evidence="3" type="ORF">D9619_010232</name>
</gene>
<feature type="region of interest" description="Disordered" evidence="2">
    <location>
        <begin position="542"/>
        <end position="728"/>
    </location>
</feature>
<protein>
    <recommendedName>
        <fullName evidence="5">Eisosome component PIL1-domain-containing protein</fullName>
    </recommendedName>
</protein>
<evidence type="ECO:0000313" key="3">
    <source>
        <dbReference type="EMBL" id="KAF5310164.1"/>
    </source>
</evidence>
<feature type="compositionally biased region" description="Basic and acidic residues" evidence="2">
    <location>
        <begin position="583"/>
        <end position="595"/>
    </location>
</feature>
<name>A0A8H5ASP9_9AGAR</name>
<reference evidence="3 4" key="1">
    <citation type="journal article" date="2020" name="ISME J.">
        <title>Uncovering the hidden diversity of litter-decomposition mechanisms in mushroom-forming fungi.</title>
        <authorList>
            <person name="Floudas D."/>
            <person name="Bentzer J."/>
            <person name="Ahren D."/>
            <person name="Johansson T."/>
            <person name="Persson P."/>
            <person name="Tunlid A."/>
        </authorList>
    </citation>
    <scope>NUCLEOTIDE SEQUENCE [LARGE SCALE GENOMIC DNA]</scope>
    <source>
        <strain evidence="3 4">CBS 101986</strain>
    </source>
</reference>